<feature type="domain" description="PiggyBac transposable element-derived protein" evidence="1">
    <location>
        <begin position="2"/>
        <end position="58"/>
    </location>
</feature>
<gene>
    <name evidence="2" type="ORF">Anas_13702</name>
</gene>
<dbReference type="AlphaFoldDB" id="A0A5N5TB58"/>
<dbReference type="Pfam" id="PF13843">
    <property type="entry name" value="DDE_Tnp_1_7"/>
    <property type="match status" value="1"/>
</dbReference>
<proteinExistence type="predicted"/>
<accession>A0A5N5TB58</accession>
<organism evidence="2 3">
    <name type="scientific">Armadillidium nasatum</name>
    <dbReference type="NCBI Taxonomy" id="96803"/>
    <lineage>
        <taxon>Eukaryota</taxon>
        <taxon>Metazoa</taxon>
        <taxon>Ecdysozoa</taxon>
        <taxon>Arthropoda</taxon>
        <taxon>Crustacea</taxon>
        <taxon>Multicrustacea</taxon>
        <taxon>Malacostraca</taxon>
        <taxon>Eumalacostraca</taxon>
        <taxon>Peracarida</taxon>
        <taxon>Isopoda</taxon>
        <taxon>Oniscidea</taxon>
        <taxon>Crinocheta</taxon>
        <taxon>Armadillidiidae</taxon>
        <taxon>Armadillidium</taxon>
    </lineage>
</organism>
<protein>
    <recommendedName>
        <fullName evidence="1">PiggyBac transposable element-derived protein domain-containing protein</fullName>
    </recommendedName>
</protein>
<dbReference type="OrthoDB" id="6750944at2759"/>
<sequence length="151" mass="17416">MFLGINLWMGLNGRGSIDEYWSKSPLFESPLTEKLMSRNQFQLLLNLVNFADNNSIEKGNQIVMQNKHDRKNLFFSTCHYLMLSLSALCKLVSSNNYSIAVLLSCKALKTSHLFVILRLRSLLIEENFIFNELINICIVIKSKNLKNKNLQ</sequence>
<dbReference type="EMBL" id="SEYY01005218">
    <property type="protein sequence ID" value="KAB7503409.1"/>
    <property type="molecule type" value="Genomic_DNA"/>
</dbReference>
<reference evidence="2 3" key="1">
    <citation type="journal article" date="2019" name="PLoS Biol.">
        <title>Sex chromosomes control vertical transmission of feminizing Wolbachia symbionts in an isopod.</title>
        <authorList>
            <person name="Becking T."/>
            <person name="Chebbi M.A."/>
            <person name="Giraud I."/>
            <person name="Moumen B."/>
            <person name="Laverre T."/>
            <person name="Caubet Y."/>
            <person name="Peccoud J."/>
            <person name="Gilbert C."/>
            <person name="Cordaux R."/>
        </authorList>
    </citation>
    <scope>NUCLEOTIDE SEQUENCE [LARGE SCALE GENOMIC DNA]</scope>
    <source>
        <strain evidence="2">ANa2</strain>
        <tissue evidence="2">Whole body excluding digestive tract and cuticle</tissue>
    </source>
</reference>
<keyword evidence="3" id="KW-1185">Reference proteome</keyword>
<dbReference type="InterPro" id="IPR029526">
    <property type="entry name" value="PGBD"/>
</dbReference>
<evidence type="ECO:0000313" key="2">
    <source>
        <dbReference type="EMBL" id="KAB7503409.1"/>
    </source>
</evidence>
<evidence type="ECO:0000313" key="3">
    <source>
        <dbReference type="Proteomes" id="UP000326759"/>
    </source>
</evidence>
<name>A0A5N5TB58_9CRUS</name>
<dbReference type="Proteomes" id="UP000326759">
    <property type="component" value="Unassembled WGS sequence"/>
</dbReference>
<comment type="caution">
    <text evidence="2">The sequence shown here is derived from an EMBL/GenBank/DDBJ whole genome shotgun (WGS) entry which is preliminary data.</text>
</comment>
<evidence type="ECO:0000259" key="1">
    <source>
        <dbReference type="Pfam" id="PF13843"/>
    </source>
</evidence>